<feature type="non-terminal residue" evidence="2">
    <location>
        <position position="74"/>
    </location>
</feature>
<keyword evidence="2" id="KW-0695">RNA-directed DNA polymerase</keyword>
<dbReference type="GO" id="GO:0003964">
    <property type="term" value="F:RNA-directed DNA polymerase activity"/>
    <property type="evidence" value="ECO:0007669"/>
    <property type="project" value="UniProtKB-KW"/>
</dbReference>
<organism evidence="2 3">
    <name type="scientific">Photorhabdus khanii subsp. guanajuatensis</name>
    <dbReference type="NCBI Taxonomy" id="2100166"/>
    <lineage>
        <taxon>Bacteria</taxon>
        <taxon>Pseudomonadati</taxon>
        <taxon>Pseudomonadota</taxon>
        <taxon>Gammaproteobacteria</taxon>
        <taxon>Enterobacterales</taxon>
        <taxon>Morganellaceae</taxon>
        <taxon>Photorhabdus</taxon>
    </lineage>
</organism>
<dbReference type="AlphaFoldDB" id="A0A4R4IK64"/>
<accession>A0A4R4IK64</accession>
<dbReference type="EMBL" id="PUJY01000175">
    <property type="protein sequence ID" value="TDB40836.1"/>
    <property type="molecule type" value="Genomic_DNA"/>
</dbReference>
<name>A0A4R4IK64_9GAMM</name>
<proteinExistence type="inferred from homology"/>
<comment type="similarity">
    <text evidence="1">Belongs to the bacterial reverse transcriptase family.</text>
</comment>
<protein>
    <submittedName>
        <fullName evidence="2">Group II intron reverse transcriptase/maturase</fullName>
    </submittedName>
</protein>
<comment type="caution">
    <text evidence="2">The sequence shown here is derived from an EMBL/GenBank/DDBJ whole genome shotgun (WGS) entry which is preliminary data.</text>
</comment>
<keyword evidence="2" id="KW-0808">Transferase</keyword>
<dbReference type="Proteomes" id="UP000295598">
    <property type="component" value="Unassembled WGS sequence"/>
</dbReference>
<reference evidence="2 3" key="1">
    <citation type="journal article" date="2019" name="Int. J. Syst. Evol. Microbiol.">
        <title>Photorhabdus khanii subsp. guanajuatensis subsp. nov., isolated from Heterorhabditis atacamensis, and Photorhabdus luminescens subsp. mexicana subsp. nov., isolated from Heterorhabditis mexicana entomopathogenic nematodes.</title>
        <authorList>
            <person name="Machado R.A.R."/>
            <person name="Bruno P."/>
            <person name="Arce C.C.M."/>
            <person name="Liechti N."/>
            <person name="Kohler A."/>
            <person name="Bernal J."/>
            <person name="Bruggmann R."/>
            <person name="Turlings T.C.J."/>
        </authorList>
    </citation>
    <scope>NUCLEOTIDE SEQUENCE [LARGE SCALE GENOMIC DNA]</scope>
    <source>
        <strain evidence="2 3">MEX20-17</strain>
    </source>
</reference>
<dbReference type="InterPro" id="IPR051083">
    <property type="entry name" value="GrpII_Intron_Splice-Mob/Def"/>
</dbReference>
<evidence type="ECO:0000256" key="1">
    <source>
        <dbReference type="ARBA" id="ARBA00034120"/>
    </source>
</evidence>
<dbReference type="PANTHER" id="PTHR34047:SF8">
    <property type="entry name" value="PROTEIN YKFC"/>
    <property type="match status" value="1"/>
</dbReference>
<sequence length="74" mass="8424">MDENIDRLLRRIHRGSYRPKPARITEIPKEDGSKRPLAISCVEDKVVQLAVSTILGKIYEPLFLPCSFGFRPGQ</sequence>
<dbReference type="SUPFAM" id="SSF56672">
    <property type="entry name" value="DNA/RNA polymerases"/>
    <property type="match status" value="1"/>
</dbReference>
<evidence type="ECO:0000313" key="2">
    <source>
        <dbReference type="EMBL" id="TDB40836.1"/>
    </source>
</evidence>
<gene>
    <name evidence="2" type="ORF">C5467_24720</name>
</gene>
<dbReference type="PANTHER" id="PTHR34047">
    <property type="entry name" value="NUCLEAR INTRON MATURASE 1, MITOCHONDRIAL-RELATED"/>
    <property type="match status" value="1"/>
</dbReference>
<dbReference type="InterPro" id="IPR043502">
    <property type="entry name" value="DNA/RNA_pol_sf"/>
</dbReference>
<keyword evidence="2" id="KW-0548">Nucleotidyltransferase</keyword>
<evidence type="ECO:0000313" key="3">
    <source>
        <dbReference type="Proteomes" id="UP000295598"/>
    </source>
</evidence>